<dbReference type="EMBL" id="CP097116">
    <property type="protein sequence ID" value="USS84858.1"/>
    <property type="molecule type" value="Genomic_DNA"/>
</dbReference>
<dbReference type="SUPFAM" id="SSF117396">
    <property type="entry name" value="TM1631-like"/>
    <property type="match status" value="1"/>
</dbReference>
<reference evidence="1" key="1">
    <citation type="submission" date="2022-05" db="EMBL/GenBank/DDBJ databases">
        <authorList>
            <person name="Oliphant S.A."/>
            <person name="Watson-Haigh N.S."/>
            <person name="Sumby K.M."/>
            <person name="Gardner J.M."/>
            <person name="Jiranek V."/>
        </authorList>
    </citation>
    <scope>NUCLEOTIDE SEQUENCE</scope>
    <source>
        <strain evidence="1">KI16_H9</strain>
    </source>
</reference>
<dbReference type="RefSeq" id="WP_252749760.1">
    <property type="nucleotide sequence ID" value="NZ_CP097116.1"/>
</dbReference>
<evidence type="ECO:0000313" key="2">
    <source>
        <dbReference type="Proteomes" id="UP001056707"/>
    </source>
</evidence>
<sequence length="278" mass="31368">MIKVGLTTWTDHPDLSNGKKQATLPDYVANFPIVEVDSTFYSIPKVEWVEKWVRETPANFQFVVKANYMMTKTPMPQLGPVTAEARAARFNELRVAVKPLLTAHKLATILFQFPPSFRCNPDSLQYLRAVRQHMGKLPLAVEFRNRSWLDGAELSRDTAAFLQSLQMSEVVVDEPHATANGIPFQPVVTNPQLAFLRLHGQNATEWAKGTRERYRYQYSDAELARFAETAMTLADQAQTVVVIFNNNTGHDAAPNALSLQRMLHQPGTELPAQQLDLF</sequence>
<dbReference type="PANTHER" id="PTHR30348">
    <property type="entry name" value="UNCHARACTERIZED PROTEIN YECE"/>
    <property type="match status" value="1"/>
</dbReference>
<dbReference type="Pfam" id="PF01904">
    <property type="entry name" value="DUF72"/>
    <property type="match status" value="1"/>
</dbReference>
<dbReference type="Proteomes" id="UP001056707">
    <property type="component" value="Chromosome"/>
</dbReference>
<name>A0ABY5BRJ4_9LACO</name>
<protein>
    <submittedName>
        <fullName evidence="1">DUF72 domain-containing protein</fullName>
    </submittedName>
</protein>
<proteinExistence type="predicted"/>
<gene>
    <name evidence="1" type="ORF">M3M35_06030</name>
</gene>
<organism evidence="1 2">
    <name type="scientific">Fructilactobacillus myrtifloralis</name>
    <dbReference type="NCBI Taxonomy" id="2940301"/>
    <lineage>
        <taxon>Bacteria</taxon>
        <taxon>Bacillati</taxon>
        <taxon>Bacillota</taxon>
        <taxon>Bacilli</taxon>
        <taxon>Lactobacillales</taxon>
        <taxon>Lactobacillaceae</taxon>
        <taxon>Fructilactobacillus</taxon>
    </lineage>
</organism>
<keyword evidence="2" id="KW-1185">Reference proteome</keyword>
<dbReference type="Gene3D" id="3.20.20.410">
    <property type="entry name" value="Protein of unknown function UPF0759"/>
    <property type="match status" value="1"/>
</dbReference>
<evidence type="ECO:0000313" key="1">
    <source>
        <dbReference type="EMBL" id="USS84858.1"/>
    </source>
</evidence>
<dbReference type="InterPro" id="IPR036520">
    <property type="entry name" value="UPF0759_sf"/>
</dbReference>
<dbReference type="InterPro" id="IPR002763">
    <property type="entry name" value="DUF72"/>
</dbReference>
<accession>A0ABY5BRJ4</accession>
<dbReference type="PANTHER" id="PTHR30348:SF13">
    <property type="entry name" value="UPF0759 PROTEIN YUNF"/>
    <property type="match status" value="1"/>
</dbReference>